<protein>
    <submittedName>
        <fullName evidence="2">Transposase</fullName>
    </submittedName>
</protein>
<dbReference type="PANTHER" id="PTHR33258">
    <property type="entry name" value="TRANSPOSASE INSL FOR INSERTION SEQUENCE ELEMENT IS186A-RELATED"/>
    <property type="match status" value="1"/>
</dbReference>
<gene>
    <name evidence="2" type="ORF">H1191_18905</name>
</gene>
<proteinExistence type="predicted"/>
<dbReference type="Pfam" id="PF01609">
    <property type="entry name" value="DDE_Tnp_1"/>
    <property type="match status" value="1"/>
</dbReference>
<keyword evidence="3" id="KW-1185">Reference proteome</keyword>
<dbReference type="RefSeq" id="WP_181754676.1">
    <property type="nucleotide sequence ID" value="NZ_JBHSFL010000015.1"/>
</dbReference>
<organism evidence="2 3">
    <name type="scientific">Paenactinomyces guangxiensis</name>
    <dbReference type="NCBI Taxonomy" id="1490290"/>
    <lineage>
        <taxon>Bacteria</taxon>
        <taxon>Bacillati</taxon>
        <taxon>Bacillota</taxon>
        <taxon>Bacilli</taxon>
        <taxon>Bacillales</taxon>
        <taxon>Thermoactinomycetaceae</taxon>
        <taxon>Paenactinomyces</taxon>
    </lineage>
</organism>
<dbReference type="InterPro" id="IPR002559">
    <property type="entry name" value="Transposase_11"/>
</dbReference>
<evidence type="ECO:0000313" key="3">
    <source>
        <dbReference type="Proteomes" id="UP000535491"/>
    </source>
</evidence>
<name>A0A7W2AAJ7_9BACL</name>
<accession>A0A7W2AAJ7</accession>
<sequence length="55" mass="6543">MKLEVIADLYRARWQLELFFRWIKQHLNVTRLFGTTPNAVYGQLYAVLLAYALVQ</sequence>
<feature type="domain" description="Transposase IS4-like" evidence="1">
    <location>
        <begin position="4"/>
        <end position="53"/>
    </location>
</feature>
<dbReference type="EMBL" id="JACEIQ010000030">
    <property type="protein sequence ID" value="MBA4496337.1"/>
    <property type="molecule type" value="Genomic_DNA"/>
</dbReference>
<dbReference type="GO" id="GO:0003677">
    <property type="term" value="F:DNA binding"/>
    <property type="evidence" value="ECO:0007669"/>
    <property type="project" value="InterPro"/>
</dbReference>
<dbReference type="AlphaFoldDB" id="A0A7W2AAJ7"/>
<comment type="caution">
    <text evidence="2">The sequence shown here is derived from an EMBL/GenBank/DDBJ whole genome shotgun (WGS) entry which is preliminary data.</text>
</comment>
<dbReference type="GO" id="GO:0004803">
    <property type="term" value="F:transposase activity"/>
    <property type="evidence" value="ECO:0007669"/>
    <property type="project" value="InterPro"/>
</dbReference>
<dbReference type="InterPro" id="IPR012337">
    <property type="entry name" value="RNaseH-like_sf"/>
</dbReference>
<dbReference type="PANTHER" id="PTHR33258:SF1">
    <property type="entry name" value="TRANSPOSASE INSL FOR INSERTION SEQUENCE ELEMENT IS186A-RELATED"/>
    <property type="match status" value="1"/>
</dbReference>
<dbReference type="GO" id="GO:0006313">
    <property type="term" value="P:DNA transposition"/>
    <property type="evidence" value="ECO:0007669"/>
    <property type="project" value="InterPro"/>
</dbReference>
<evidence type="ECO:0000259" key="1">
    <source>
        <dbReference type="Pfam" id="PF01609"/>
    </source>
</evidence>
<evidence type="ECO:0000313" key="2">
    <source>
        <dbReference type="EMBL" id="MBA4496337.1"/>
    </source>
</evidence>
<dbReference type="SUPFAM" id="SSF53098">
    <property type="entry name" value="Ribonuclease H-like"/>
    <property type="match status" value="1"/>
</dbReference>
<dbReference type="Proteomes" id="UP000535491">
    <property type="component" value="Unassembled WGS sequence"/>
</dbReference>
<reference evidence="2 3" key="1">
    <citation type="submission" date="2020-07" db="EMBL/GenBank/DDBJ databases">
        <authorList>
            <person name="Feng H."/>
        </authorList>
    </citation>
    <scope>NUCLEOTIDE SEQUENCE [LARGE SCALE GENOMIC DNA]</scope>
    <source>
        <strain evidence="3">s-10</strain>
    </source>
</reference>